<protein>
    <submittedName>
        <fullName evidence="1">Zn dependent hydrolase</fullName>
    </submittedName>
</protein>
<evidence type="ECO:0000313" key="2">
    <source>
        <dbReference type="Proteomes" id="UP000217194"/>
    </source>
</evidence>
<proteinExistence type="predicted"/>
<dbReference type="InterPro" id="IPR036866">
    <property type="entry name" value="RibonucZ/Hydroxyglut_hydro"/>
</dbReference>
<name>A0AAD0E677_9ACTN</name>
<gene>
    <name evidence="1" type="ORF">A1sIIB76_00170</name>
</gene>
<dbReference type="Gene3D" id="3.60.15.10">
    <property type="entry name" value="Ribonuclease Z/Hydroxyacylglutathione hydrolase-like"/>
    <property type="match status" value="1"/>
</dbReference>
<dbReference type="EMBL" id="CP016778">
    <property type="protein sequence ID" value="ASY22044.1"/>
    <property type="molecule type" value="Genomic_DNA"/>
</dbReference>
<sequence length="427" mass="47823">MTDGAFIGSWYHWPPLEGFEFDFLVSKNWDAIYISHFHADHFDRKLLAAIIRNNAVVKVLIPEYSNKWLRRAVLNCGVTPNNLIEIPNNKSVQFKDFSIRMFVADYCNPQMCGASISCVSSPRKQSANDSVALFEADGQRILNANDALAVQSAQRLWPVVGEVDLLLGHFGGAGPFPQCFADLNKLEKLENAREMGQTFVGRLIETAGRLNAKFTMPYAGQYVLGGSLTELNEYRSVIPLSQVLSCIADSGVTTPVSMLPFGEFNLTQSSLSEEWREPPASIQEAYLEKIKKVLFPYQKFEEDWPGAKVSLNRALQRVKNEFDAYVEEGGSGSISSITIMTEGVSKTINFGLGQSTLSESPQYENHSTIQLDSRLLKRLLIRKAGYQGFTQYHFNQAEIGSHLTWSRKGPYPSETQFLNFLQDIAQS</sequence>
<dbReference type="SUPFAM" id="SSF56281">
    <property type="entry name" value="Metallo-hydrolase/oxidoreductase"/>
    <property type="match status" value="1"/>
</dbReference>
<reference evidence="1 2" key="1">
    <citation type="submission" date="2016-07" db="EMBL/GenBank/DDBJ databases">
        <title>High microdiversification within the ubiquitous acI lineage of Actinobacteria.</title>
        <authorList>
            <person name="Neuenschwander S.M."/>
            <person name="Salcher M."/>
            <person name="Ghai R."/>
            <person name="Pernthaler J."/>
        </authorList>
    </citation>
    <scope>NUCLEOTIDE SEQUENCE [LARGE SCALE GENOMIC DNA]</scope>
    <source>
        <strain evidence="1">MMS-IIB-76</strain>
    </source>
</reference>
<keyword evidence="1" id="KW-0378">Hydrolase</keyword>
<dbReference type="GO" id="GO:0016787">
    <property type="term" value="F:hydrolase activity"/>
    <property type="evidence" value="ECO:0007669"/>
    <property type="project" value="UniProtKB-KW"/>
</dbReference>
<accession>A0AAD0E677</accession>
<organism evidence="1 2">
    <name type="scientific">Candidatus Planktophila versatilis</name>
    <dbReference type="NCBI Taxonomy" id="1884905"/>
    <lineage>
        <taxon>Bacteria</taxon>
        <taxon>Bacillati</taxon>
        <taxon>Actinomycetota</taxon>
        <taxon>Actinomycetes</taxon>
        <taxon>Candidatus Nanopelagicales</taxon>
        <taxon>Candidatus Nanopelagicaceae</taxon>
        <taxon>Candidatus Planktophila</taxon>
    </lineage>
</organism>
<dbReference type="AlphaFoldDB" id="A0AAD0E677"/>
<dbReference type="Proteomes" id="UP000217194">
    <property type="component" value="Chromosome"/>
</dbReference>
<evidence type="ECO:0000313" key="1">
    <source>
        <dbReference type="EMBL" id="ASY22044.1"/>
    </source>
</evidence>